<feature type="chain" id="PRO_5038809313" evidence="2">
    <location>
        <begin position="22"/>
        <end position="165"/>
    </location>
</feature>
<feature type="region of interest" description="Disordered" evidence="1">
    <location>
        <begin position="56"/>
        <end position="78"/>
    </location>
</feature>
<name>A0A6J4U144_9ACTN</name>
<evidence type="ECO:0000256" key="2">
    <source>
        <dbReference type="SAM" id="SignalP"/>
    </source>
</evidence>
<dbReference type="AlphaFoldDB" id="A0A6J4U144"/>
<organism evidence="3">
    <name type="scientific">uncultured Solirubrobacteraceae bacterium</name>
    <dbReference type="NCBI Taxonomy" id="1162706"/>
    <lineage>
        <taxon>Bacteria</taxon>
        <taxon>Bacillati</taxon>
        <taxon>Actinomycetota</taxon>
        <taxon>Thermoleophilia</taxon>
        <taxon>Solirubrobacterales</taxon>
        <taxon>Solirubrobacteraceae</taxon>
        <taxon>environmental samples</taxon>
    </lineage>
</organism>
<gene>
    <name evidence="3" type="ORF">AVDCRST_MAG30-4351</name>
</gene>
<proteinExistence type="predicted"/>
<evidence type="ECO:0000256" key="1">
    <source>
        <dbReference type="SAM" id="MobiDB-lite"/>
    </source>
</evidence>
<reference evidence="3" key="1">
    <citation type="submission" date="2020-02" db="EMBL/GenBank/DDBJ databases">
        <authorList>
            <person name="Meier V. D."/>
        </authorList>
    </citation>
    <scope>NUCLEOTIDE SEQUENCE</scope>
    <source>
        <strain evidence="3">AVDCRST_MAG30</strain>
    </source>
</reference>
<accession>A0A6J4U144</accession>
<protein>
    <submittedName>
        <fullName evidence="3">Uncharacterized protein</fullName>
    </submittedName>
</protein>
<keyword evidence="2" id="KW-0732">Signal</keyword>
<feature type="signal peptide" evidence="2">
    <location>
        <begin position="1"/>
        <end position="21"/>
    </location>
</feature>
<evidence type="ECO:0000313" key="3">
    <source>
        <dbReference type="EMBL" id="CAA9537198.1"/>
    </source>
</evidence>
<sequence>MRRGYARRVPRARALAAVALAAVAAAGCGGSAGEPSAKAAYVARADAVCERIGERTDALPEPRFPEPGAQPGDPGAETFERDQADLMRRGEAILRDGLRDLRAIPAPPGDERRLAALYDELERAIGALAAASSETPGRPDDDPTARFRRDAAAYGLKTCAADGPA</sequence>
<dbReference type="EMBL" id="CADCVS010000570">
    <property type="protein sequence ID" value="CAA9537198.1"/>
    <property type="molecule type" value="Genomic_DNA"/>
</dbReference>
<dbReference type="PROSITE" id="PS51257">
    <property type="entry name" value="PROKAR_LIPOPROTEIN"/>
    <property type="match status" value="1"/>
</dbReference>